<evidence type="ECO:0000259" key="29">
    <source>
        <dbReference type="SMART" id="SM01003"/>
    </source>
</evidence>
<dbReference type="SUPFAM" id="SSF52058">
    <property type="entry name" value="L domain-like"/>
    <property type="match status" value="1"/>
</dbReference>
<evidence type="ECO:0000313" key="31">
    <source>
        <dbReference type="Proteomes" id="UP000194127"/>
    </source>
</evidence>
<keyword evidence="10" id="KW-0677">Repeat</keyword>
<dbReference type="InterPro" id="IPR034300">
    <property type="entry name" value="PNTB-like"/>
</dbReference>
<evidence type="ECO:0000256" key="12">
    <source>
        <dbReference type="ARBA" id="ARBA00022792"/>
    </source>
</evidence>
<dbReference type="InterPro" id="IPR003591">
    <property type="entry name" value="Leu-rich_rpt_typical-subtyp"/>
</dbReference>
<dbReference type="GO" id="GO:0006740">
    <property type="term" value="P:NADPH regeneration"/>
    <property type="evidence" value="ECO:0007669"/>
    <property type="project" value="TreeGrafter"/>
</dbReference>
<evidence type="ECO:0000256" key="27">
    <source>
        <dbReference type="SAM" id="Phobius"/>
    </source>
</evidence>
<dbReference type="InterPro" id="IPR024605">
    <property type="entry name" value="NADP_transhyd_a_C"/>
</dbReference>
<dbReference type="STRING" id="670580.A0A1X6N9L0"/>
<keyword evidence="6" id="KW-1003">Cell membrane</keyword>
<dbReference type="FunFam" id="3.40.50.1220:FF:000002">
    <property type="entry name" value="NAD(P) transhydrogenase subunit beta"/>
    <property type="match status" value="1"/>
</dbReference>
<sequence length="2021" mass="215592">MQRNLVALREKRLSPPLRVHQRVDEGVPYSQLSVGVPLEIFPNERRVAITPQNVTLLMKKGFSRVLIEKNAGAEAQFLDEHYRAAGATLVDREQLFSETDILLKVRPPALGGETDKIKEGGTVISFLYPNQNKPVVEALATRKANAFAMEMIPRISRAQVFDALSSMANIAGYKAVLEAANHFGRFLTGQSATPRKIPPCKVLVIGAGVAGLSAIATARRMGAIVRGFDTRAAAKEQVQSLGAEFLEVPFEESGEGGGGYAKEMSKEFIEAEMALFMEQCKDVDIVITTALIPGRPAPKLITKEMVLAMKQGSVIVDLAAETGGNCALTKPGELYVHDGVTIIGYADLPSRLPTQSSTLYSNNITKFLLSIGGDERFSINLDDEVVRGSIVVHKGALLPPAPRPVPPVVSAPSPEQAAEVAETKAITPWQKATREIATVSTGMGTVIALGKLAGPVFMNNFFTFGLASLIGYRVVWGVAPALHSPLMSVTNAISGMVGVGGLFVMGGGYFPGTVPQILGALSVLLASVNVAGGFVITKRMLDMFRRDTDPPEYAWLYGIPAVVFTGGFLAAASTGMAGLVQAGYLTSSVLCISSLSGLASQTTARQGNILGMLGVSSGILASLAAVGFSPEVLVQFAGVSAIGGLFGTIIGRRITAIELPQMVAALHSVVGLAAVLTSIASVLADLGHASTLHLVTAYLGVLIGGITFTGSIVAFLKLAGRMSSRPLSLPGKHVINASLLGANIASFGAFVTMAPSVPLVAAGFLGANALLSFIKGFTTTAAIGGADMPVVITVLNAYSGFALVAEGFMLDNSLLTTVGALIGVSGSILSYIMCVAMNRTLTNVLFGGIGSSAVQSDYKIEGAITKTSVEETADTLANAESVILVVGYGMAVAKAQFAISDIVSMLRSKGINVRFAIHPVAGRMPGQCNVLLAEAAVPYDIVLEMDEINDDFPDTDVTLVIGANDTVNPIALEPGSPIAGMPVLHAWKSKQVIVMKRGMASGYADVPNPMFYMPGTKMLFGDAKDTCEAIKKSLDSNSDADGRNTLRDVIPSSPSTVLTSDDIVQALAGSEDNGATLDLARKGLTDVGEAGAEELANIIQETDSAVVRIALAYNRLTTLPMAFALLSRLRYLVLRNNNFSTFPNVLTVMPSLEILDISRNKIKRLPSQPGSLTNLRVFSLLRNKIRRLPAYISQFQQLSILKVDQNPIEWPPKSILQSHDDLHDPQVMGEWIKGLQAWMDENHSSPTARKMSEDSIESEFSRDMSNVSTEQTDASAPPSPPPLPPKDGFHATALYHARSFSLESDTSSYFQLERSRSDLTPSHDVRPGWPSSMRFTPSAAGFLPAASESLPPSPDSYYPSNGSGTPSEHAGSRNSSKYRPVQAQDEVEALEDDKSRNSVSNLTVKKSLPELRLTNLHLTTRRDDLPSQRSGVQNGTPSPPKQSSISENSSPIALDRSVPAMDKERHAYFRRFSALTPLNLAKTIPEDLLALVDAIRGILFGVSQIYQTLHHYTVYAIDARLSAVLLKVLDPAAYYMSQLIGALDRFDSMSKRAVPSPAVSRTVVEYCRDTITVFGKAVGVLTLQLKVLATHDDVRYTRQMLLTLYGAMAEIASSWQAIASRIDSVKPLLWESRPPPASKSFTAQVSRTHGSESSRSPVSAPAGGPSTFHPSSDHPRLRPNVSPSSLDHGKTRMARRHAGSFSSKDVEIGKMLPSYVDPPSFAVGFFDGAAPPTPVPRSARRTGPSLGSAPLNVTSMANVSGPYSADGSHSTHRWDAHSRQGSQSSLLPSSSSSLALRAAQFDTPINSSTLMDKEAIDAMKQALDAAPAIWEMVCGILSEEDENNEPLKEILSRAQEVAERLRKSVTAIQDGSPLTDRRPLHDDARMFAKTVIQLSGAIKTHIAAHPLSSTVRTNMVKLTNATEEFVILLHVSSFSPAPTPRPYTPLVGPQPSPLSHPDDGKLGANLSRARSAAHSASSKLAPAMRDPPHSALPHSTFTVPTPPRSVMLRKETMNDMTAVPG</sequence>
<dbReference type="Gene3D" id="3.40.50.1220">
    <property type="entry name" value="TPP-binding domain"/>
    <property type="match status" value="1"/>
</dbReference>
<evidence type="ECO:0000256" key="13">
    <source>
        <dbReference type="ARBA" id="ARBA00022857"/>
    </source>
</evidence>
<feature type="domain" description="Alanine dehydrogenase/pyridine nucleotide transhydrogenase N-terminal" evidence="29">
    <location>
        <begin position="35"/>
        <end position="171"/>
    </location>
</feature>
<keyword evidence="19" id="KW-0496">Mitochondrion</keyword>
<feature type="transmembrane region" description="Helical" evidence="27">
    <location>
        <begin position="489"/>
        <end position="511"/>
    </location>
</feature>
<feature type="region of interest" description="Disordered" evidence="26">
    <location>
        <begin position="1243"/>
        <end position="1289"/>
    </location>
</feature>
<evidence type="ECO:0000256" key="18">
    <source>
        <dbReference type="ARBA" id="ARBA00023027"/>
    </source>
</evidence>
<feature type="region of interest" description="Disordered" evidence="26">
    <location>
        <begin position="1938"/>
        <end position="2005"/>
    </location>
</feature>
<dbReference type="EC" id="7.1.1.1" evidence="5"/>
<dbReference type="CDD" id="cd05304">
    <property type="entry name" value="Rubrum_tdh"/>
    <property type="match status" value="1"/>
</dbReference>
<evidence type="ECO:0000259" key="28">
    <source>
        <dbReference type="SMART" id="SM01002"/>
    </source>
</evidence>
<dbReference type="SMART" id="SM00369">
    <property type="entry name" value="LRR_TYP"/>
    <property type="match status" value="3"/>
</dbReference>
<keyword evidence="20 27" id="KW-0472">Membrane</keyword>
<feature type="transmembrane region" description="Helical" evidence="27">
    <location>
        <begin position="553"/>
        <end position="572"/>
    </location>
</feature>
<feature type="transmembrane region" description="Helical" evidence="27">
    <location>
        <begin position="737"/>
        <end position="761"/>
    </location>
</feature>
<dbReference type="InterPro" id="IPR008143">
    <property type="entry name" value="Ala_DH/PNT_CS2"/>
</dbReference>
<dbReference type="Gene3D" id="3.80.10.10">
    <property type="entry name" value="Ribonuclease Inhibitor"/>
    <property type="match status" value="1"/>
</dbReference>
<dbReference type="NCBIfam" id="NF006942">
    <property type="entry name" value="PRK09424.1"/>
    <property type="match status" value="1"/>
</dbReference>
<feature type="transmembrane region" description="Helical" evidence="27">
    <location>
        <begin position="632"/>
        <end position="651"/>
    </location>
</feature>
<dbReference type="OrthoDB" id="37244at2759"/>
<feature type="domain" description="Alanine dehydrogenase/pyridine nucleotide transhydrogenase NAD(H)-binding" evidence="28">
    <location>
        <begin position="180"/>
        <end position="344"/>
    </location>
</feature>
<feature type="compositionally biased region" description="Polar residues" evidence="26">
    <location>
        <begin position="1639"/>
        <end position="1657"/>
    </location>
</feature>
<feature type="transmembrane region" description="Helical" evidence="27">
    <location>
        <begin position="609"/>
        <end position="626"/>
    </location>
</feature>
<feature type="compositionally biased region" description="Low complexity" evidence="26">
    <location>
        <begin position="1779"/>
        <end position="1789"/>
    </location>
</feature>
<dbReference type="GO" id="GO:0005886">
    <property type="term" value="C:plasma membrane"/>
    <property type="evidence" value="ECO:0007669"/>
    <property type="project" value="UniProtKB-SubCell"/>
</dbReference>
<dbReference type="Pfam" id="PF10428">
    <property type="entry name" value="SOG2"/>
    <property type="match status" value="1"/>
</dbReference>
<evidence type="ECO:0000256" key="20">
    <source>
        <dbReference type="ARBA" id="ARBA00023136"/>
    </source>
</evidence>
<feature type="transmembrane region" description="Helical" evidence="27">
    <location>
        <begin position="517"/>
        <end position="541"/>
    </location>
</feature>
<dbReference type="Pfam" id="PF02233">
    <property type="entry name" value="PNTB"/>
    <property type="match status" value="1"/>
</dbReference>
<keyword evidence="17" id="KW-0007">Acetylation</keyword>
<dbReference type="PANTHER" id="PTHR10160">
    <property type="entry name" value="NAD(P) TRANSHYDROGENASE"/>
    <property type="match status" value="1"/>
</dbReference>
<feature type="transmembrane region" description="Helical" evidence="27">
    <location>
        <begin position="813"/>
        <end position="833"/>
    </location>
</feature>
<dbReference type="InterPro" id="IPR026255">
    <property type="entry name" value="NADP_transhyd_a"/>
</dbReference>
<keyword evidence="18" id="KW-0520">NAD</keyword>
<dbReference type="InterPro" id="IPR036291">
    <property type="entry name" value="NAD(P)-bd_dom_sf"/>
</dbReference>
<keyword evidence="16 27" id="KW-1133">Transmembrane helix</keyword>
<protein>
    <recommendedName>
        <fullName evidence="24">NAD(P) transhydrogenase, mitochondrial</fullName>
        <ecNumber evidence="5">7.1.1.1</ecNumber>
    </recommendedName>
    <alternativeName>
        <fullName evidence="25">Nicotinamide nucleotide transhydrogenase</fullName>
    </alternativeName>
</protein>
<dbReference type="PANTHER" id="PTHR10160:SF19">
    <property type="entry name" value="PROTON-TRANSLOCATING NAD(P)(+) TRANSHYDROGENASE"/>
    <property type="match status" value="1"/>
</dbReference>
<dbReference type="PROSITE" id="PS00836">
    <property type="entry name" value="ALADH_PNT_1"/>
    <property type="match status" value="1"/>
</dbReference>
<comment type="subunit">
    <text evidence="4">Homodimer.</text>
</comment>
<evidence type="ECO:0000256" key="19">
    <source>
        <dbReference type="ARBA" id="ARBA00023128"/>
    </source>
</evidence>
<evidence type="ECO:0000313" key="30">
    <source>
        <dbReference type="EMBL" id="OSX65126.1"/>
    </source>
</evidence>
<dbReference type="GO" id="GO:0005743">
    <property type="term" value="C:mitochondrial inner membrane"/>
    <property type="evidence" value="ECO:0007669"/>
    <property type="project" value="UniProtKB-SubCell"/>
</dbReference>
<keyword evidence="7" id="KW-0997">Cell inner membrane</keyword>
<evidence type="ECO:0000256" key="2">
    <source>
        <dbReference type="ARBA" id="ARBA00004429"/>
    </source>
</evidence>
<feature type="region of interest" description="Disordered" evidence="26">
    <location>
        <begin position="1635"/>
        <end position="1701"/>
    </location>
</feature>
<keyword evidence="12" id="KW-0999">Mitochondrion inner membrane</keyword>
<dbReference type="Pfam" id="PF01262">
    <property type="entry name" value="AlaDh_PNT_C"/>
    <property type="match status" value="1"/>
</dbReference>
<dbReference type="Pfam" id="PF12769">
    <property type="entry name" value="PNTB_4TM"/>
    <property type="match status" value="1"/>
</dbReference>
<evidence type="ECO:0000256" key="22">
    <source>
        <dbReference type="ARBA" id="ARBA00054910"/>
    </source>
</evidence>
<evidence type="ECO:0000256" key="16">
    <source>
        <dbReference type="ARBA" id="ARBA00022989"/>
    </source>
</evidence>
<evidence type="ECO:0000256" key="10">
    <source>
        <dbReference type="ARBA" id="ARBA00022737"/>
    </source>
</evidence>
<feature type="transmembrane region" description="Helical" evidence="27">
    <location>
        <begin position="663"/>
        <end position="683"/>
    </location>
</feature>
<dbReference type="SUPFAM" id="SSF52283">
    <property type="entry name" value="Formate/glycerate dehydrogenase catalytic domain-like"/>
    <property type="match status" value="1"/>
</dbReference>
<dbReference type="InterPro" id="IPR029035">
    <property type="entry name" value="DHS-like_NAD/FAD-binding_dom"/>
</dbReference>
<dbReference type="Pfam" id="PF05222">
    <property type="entry name" value="AlaDh_PNT_N"/>
    <property type="match status" value="1"/>
</dbReference>
<organism evidence="30 31">
    <name type="scientific">Postia placenta MAD-698-R-SB12</name>
    <dbReference type="NCBI Taxonomy" id="670580"/>
    <lineage>
        <taxon>Eukaryota</taxon>
        <taxon>Fungi</taxon>
        <taxon>Dikarya</taxon>
        <taxon>Basidiomycota</taxon>
        <taxon>Agaricomycotina</taxon>
        <taxon>Agaricomycetes</taxon>
        <taxon>Polyporales</taxon>
        <taxon>Adustoporiaceae</taxon>
        <taxon>Rhodonia</taxon>
    </lineage>
</organism>
<evidence type="ECO:0000256" key="25">
    <source>
        <dbReference type="ARBA" id="ARBA00079255"/>
    </source>
</evidence>
<dbReference type="InterPro" id="IPR008142">
    <property type="entry name" value="AlaDH/PNT_CS1"/>
</dbReference>
<name>A0A1X6N9L0_9APHY</name>
<comment type="function">
    <text evidence="22">The transhydrogenation between NADH and NADP is coupled to respiration and ATP hydrolysis and functions as a proton pump across the membrane. May play a role in reactive oxygen species (ROS) detoxification in the adrenal gland.</text>
</comment>
<evidence type="ECO:0000256" key="9">
    <source>
        <dbReference type="ARBA" id="ARBA00022692"/>
    </source>
</evidence>
<feature type="transmembrane region" description="Helical" evidence="27">
    <location>
        <begin position="781"/>
        <end position="801"/>
    </location>
</feature>
<dbReference type="InterPro" id="IPR007886">
    <property type="entry name" value="AlaDH/PNT_N"/>
</dbReference>
<dbReference type="GO" id="GO:0050661">
    <property type="term" value="F:NADP binding"/>
    <property type="evidence" value="ECO:0007669"/>
    <property type="project" value="TreeGrafter"/>
</dbReference>
<feature type="region of interest" description="Disordered" evidence="26">
    <location>
        <begin position="1343"/>
        <end position="1380"/>
    </location>
</feature>
<keyword evidence="31" id="KW-1185">Reference proteome</keyword>
<keyword evidence="8" id="KW-0433">Leucine-rich repeat</keyword>
<dbReference type="GO" id="GO:0008750">
    <property type="term" value="F:proton-translocating NAD(P)+ transhydrogenase activity"/>
    <property type="evidence" value="ECO:0007669"/>
    <property type="project" value="UniProtKB-EC"/>
</dbReference>
<feature type="compositionally biased region" description="Low complexity" evidence="26">
    <location>
        <begin position="1343"/>
        <end position="1363"/>
    </location>
</feature>
<comment type="catalytic activity">
    <reaction evidence="21">
        <text>NAD(+) + NADPH + H(+)(in) = NADH + NADP(+) + H(+)(out)</text>
        <dbReference type="Rhea" id="RHEA:47992"/>
        <dbReference type="ChEBI" id="CHEBI:15378"/>
        <dbReference type="ChEBI" id="CHEBI:57540"/>
        <dbReference type="ChEBI" id="CHEBI:57783"/>
        <dbReference type="ChEBI" id="CHEBI:57945"/>
        <dbReference type="ChEBI" id="CHEBI:58349"/>
        <dbReference type="EC" id="7.1.1.1"/>
    </reaction>
</comment>
<dbReference type="NCBIfam" id="TIGR00561">
    <property type="entry name" value="pntA"/>
    <property type="match status" value="1"/>
</dbReference>
<evidence type="ECO:0000256" key="11">
    <source>
        <dbReference type="ARBA" id="ARBA00022741"/>
    </source>
</evidence>
<evidence type="ECO:0000256" key="4">
    <source>
        <dbReference type="ARBA" id="ARBA00011738"/>
    </source>
</evidence>
<dbReference type="InterPro" id="IPR032675">
    <property type="entry name" value="LRR_dom_sf"/>
</dbReference>
<feature type="compositionally biased region" description="Pro residues" evidence="26">
    <location>
        <begin position="1938"/>
        <end position="1954"/>
    </location>
</feature>
<feature type="transmembrane region" description="Helical" evidence="27">
    <location>
        <begin position="461"/>
        <end position="482"/>
    </location>
</feature>
<keyword evidence="9 27" id="KW-0812">Transmembrane</keyword>
<proteinExistence type="inferred from homology"/>
<feature type="compositionally biased region" description="Polar residues" evidence="26">
    <location>
        <begin position="1263"/>
        <end position="1273"/>
    </location>
</feature>
<keyword evidence="15" id="KW-1278">Translocase</keyword>
<accession>A0A1X6N9L0</accession>
<dbReference type="Gene3D" id="3.40.50.720">
    <property type="entry name" value="NAD(P)-binding Rossmann-like Domain"/>
    <property type="match status" value="2"/>
</dbReference>
<reference evidence="30 31" key="1">
    <citation type="submission" date="2017-04" db="EMBL/GenBank/DDBJ databases">
        <title>Genome Sequence of the Model Brown-Rot Fungus Postia placenta SB12.</title>
        <authorList>
            <consortium name="DOE Joint Genome Institute"/>
            <person name="Gaskell J."/>
            <person name="Kersten P."/>
            <person name="Larrondo L.F."/>
            <person name="Canessa P."/>
            <person name="Martinez D."/>
            <person name="Hibbett D."/>
            <person name="Schmoll M."/>
            <person name="Kubicek C.P."/>
            <person name="Martinez A.T."/>
            <person name="Yadav J."/>
            <person name="Master E."/>
            <person name="Magnuson J.K."/>
            <person name="James T."/>
            <person name="Yaver D."/>
            <person name="Berka R."/>
            <person name="Labutti K."/>
            <person name="Lipzen A."/>
            <person name="Aerts A."/>
            <person name="Barry K."/>
            <person name="Henrissat B."/>
            <person name="Blanchette R."/>
            <person name="Grigoriev I."/>
            <person name="Cullen D."/>
        </authorList>
    </citation>
    <scope>NUCLEOTIDE SEQUENCE [LARGE SCALE GENOMIC DNA]</scope>
    <source>
        <strain evidence="30 31">MAD-698-R-SB12</strain>
    </source>
</reference>
<evidence type="ECO:0000256" key="15">
    <source>
        <dbReference type="ARBA" id="ARBA00022967"/>
    </source>
</evidence>
<dbReference type="SUPFAM" id="SSF52467">
    <property type="entry name" value="DHS-like NAD/FAD-binding domain"/>
    <property type="match status" value="1"/>
</dbReference>
<dbReference type="PROSITE" id="PS00837">
    <property type="entry name" value="ALADH_PNT_2"/>
    <property type="match status" value="1"/>
</dbReference>
<dbReference type="EMBL" id="KZ110593">
    <property type="protein sequence ID" value="OSX65126.1"/>
    <property type="molecule type" value="Genomic_DNA"/>
</dbReference>
<comment type="subcellular location">
    <subcellularLocation>
        <location evidence="2">Cell inner membrane</location>
        <topology evidence="2">Multi-pass membrane protein</topology>
    </subcellularLocation>
    <subcellularLocation>
        <location evidence="1">Mitochondrion inner membrane</location>
        <topology evidence="1">Multi-pass membrane protein</topology>
        <orientation evidence="1">Matrix side</orientation>
    </subcellularLocation>
</comment>
<evidence type="ECO:0000256" key="26">
    <source>
        <dbReference type="SAM" id="MobiDB-lite"/>
    </source>
</evidence>
<dbReference type="Pfam" id="PF13855">
    <property type="entry name" value="LRR_8"/>
    <property type="match status" value="1"/>
</dbReference>
<evidence type="ECO:0000256" key="5">
    <source>
        <dbReference type="ARBA" id="ARBA00012943"/>
    </source>
</evidence>
<evidence type="ECO:0000256" key="8">
    <source>
        <dbReference type="ARBA" id="ARBA00022614"/>
    </source>
</evidence>
<dbReference type="InterPro" id="IPR001611">
    <property type="entry name" value="Leu-rich_rpt"/>
</dbReference>
<comment type="similarity">
    <text evidence="23">In the C-terminal section; belongs to the PNT beta subunit family.</text>
</comment>
<evidence type="ECO:0000256" key="24">
    <source>
        <dbReference type="ARBA" id="ARBA00074145"/>
    </source>
</evidence>
<evidence type="ECO:0000256" key="14">
    <source>
        <dbReference type="ARBA" id="ARBA00022946"/>
    </source>
</evidence>
<keyword evidence="13" id="KW-0521">NADP</keyword>
<dbReference type="SMART" id="SM01003">
    <property type="entry name" value="AlaDh_PNT_N"/>
    <property type="match status" value="1"/>
</dbReference>
<dbReference type="GeneID" id="36327549"/>
<evidence type="ECO:0000256" key="23">
    <source>
        <dbReference type="ARBA" id="ARBA00061558"/>
    </source>
</evidence>
<dbReference type="GO" id="GO:0016491">
    <property type="term" value="F:oxidoreductase activity"/>
    <property type="evidence" value="ECO:0007669"/>
    <property type="project" value="InterPro"/>
</dbReference>
<evidence type="ECO:0000256" key="1">
    <source>
        <dbReference type="ARBA" id="ARBA00004292"/>
    </source>
</evidence>
<dbReference type="RefSeq" id="XP_024341920.1">
    <property type="nucleotide sequence ID" value="XM_024482600.1"/>
</dbReference>
<dbReference type="SUPFAM" id="SSF51735">
    <property type="entry name" value="NAD(P)-binding Rossmann-fold domains"/>
    <property type="match status" value="1"/>
</dbReference>
<evidence type="ECO:0000256" key="6">
    <source>
        <dbReference type="ARBA" id="ARBA00022475"/>
    </source>
</evidence>
<comment type="similarity">
    <text evidence="3">In the N-terminal section; belongs to the AlaDH/PNT family.</text>
</comment>
<feature type="transmembrane region" description="Helical" evidence="27">
    <location>
        <begin position="695"/>
        <end position="716"/>
    </location>
</feature>
<evidence type="ECO:0000256" key="21">
    <source>
        <dbReference type="ARBA" id="ARBA00048202"/>
    </source>
</evidence>
<feature type="region of interest" description="Disordered" evidence="26">
    <location>
        <begin position="1415"/>
        <end position="1457"/>
    </location>
</feature>
<feature type="compositionally biased region" description="Polar residues" evidence="26">
    <location>
        <begin position="1427"/>
        <end position="1451"/>
    </location>
</feature>
<dbReference type="Proteomes" id="UP000194127">
    <property type="component" value="Unassembled WGS sequence"/>
</dbReference>
<dbReference type="PROSITE" id="PS51450">
    <property type="entry name" value="LRR"/>
    <property type="match status" value="1"/>
</dbReference>
<evidence type="ECO:0000256" key="17">
    <source>
        <dbReference type="ARBA" id="ARBA00022990"/>
    </source>
</evidence>
<dbReference type="InterPro" id="IPR019487">
    <property type="entry name" value="RAM_signalling_pathway_SOG2"/>
</dbReference>
<feature type="compositionally biased region" description="Low complexity" evidence="26">
    <location>
        <begin position="1964"/>
        <end position="1983"/>
    </location>
</feature>
<keyword evidence="14" id="KW-0809">Transit peptide</keyword>
<dbReference type="InterPro" id="IPR007698">
    <property type="entry name" value="AlaDH/PNT_NAD(H)-bd"/>
</dbReference>
<evidence type="ECO:0000256" key="7">
    <source>
        <dbReference type="ARBA" id="ARBA00022519"/>
    </source>
</evidence>
<feature type="region of interest" description="Disordered" evidence="26">
    <location>
        <begin position="1760"/>
        <end position="1789"/>
    </location>
</feature>
<feature type="transmembrane region" description="Helical" evidence="27">
    <location>
        <begin position="578"/>
        <end position="597"/>
    </location>
</feature>
<gene>
    <name evidence="30" type="ORF">POSPLADRAFT_1073363</name>
</gene>
<dbReference type="SMART" id="SM01002">
    <property type="entry name" value="AlaDh_PNT_C"/>
    <property type="match status" value="1"/>
</dbReference>
<dbReference type="FunFam" id="3.40.50.720:FF:000028">
    <property type="entry name" value="NAD(P) transhydrogenase subunit alpha"/>
    <property type="match status" value="1"/>
</dbReference>
<keyword evidence="11" id="KW-0547">Nucleotide-binding</keyword>
<evidence type="ECO:0000256" key="3">
    <source>
        <dbReference type="ARBA" id="ARBA00005624"/>
    </source>
</evidence>